<proteinExistence type="predicted"/>
<feature type="signal peptide" evidence="1">
    <location>
        <begin position="1"/>
        <end position="18"/>
    </location>
</feature>
<feature type="chain" id="PRO_5046942315" evidence="1">
    <location>
        <begin position="19"/>
        <end position="102"/>
    </location>
</feature>
<organism evidence="2 3">
    <name type="scientific">Maribacter confluentis</name>
    <dbReference type="NCBI Taxonomy" id="1656093"/>
    <lineage>
        <taxon>Bacteria</taxon>
        <taxon>Pseudomonadati</taxon>
        <taxon>Bacteroidota</taxon>
        <taxon>Flavobacteriia</taxon>
        <taxon>Flavobacteriales</taxon>
        <taxon>Flavobacteriaceae</taxon>
        <taxon>Maribacter</taxon>
    </lineage>
</organism>
<sequence>MKSLLTVLFLTLTSLTSAYSQDAEKMDATFVGYEDEMYVFTDNEGYRVEFSNISKEASQKYDLTDPMYVGKQFILTFTVDTEMDEDDEEIQVSTIVTLMMPQ</sequence>
<gene>
    <name evidence="2" type="ORF">Q2T41_13875</name>
</gene>
<keyword evidence="1" id="KW-0732">Signal</keyword>
<name>A0ABT8RTA0_9FLAO</name>
<evidence type="ECO:0000256" key="1">
    <source>
        <dbReference type="SAM" id="SignalP"/>
    </source>
</evidence>
<evidence type="ECO:0000313" key="3">
    <source>
        <dbReference type="Proteomes" id="UP001168579"/>
    </source>
</evidence>
<reference evidence="2" key="1">
    <citation type="journal article" date="2014" name="Int. J. Syst. Evol. Microbiol.">
        <title>Complete genome of a new Firmicutes species belonging to the dominant human colonic microbiota ('Ruminococcus bicirculans') reveals two chromosomes and a selective capacity to utilize plant glucans.</title>
        <authorList>
            <consortium name="NISC Comparative Sequencing Program"/>
            <person name="Wegmann U."/>
            <person name="Louis P."/>
            <person name="Goesmann A."/>
            <person name="Henrissat B."/>
            <person name="Duncan S.H."/>
            <person name="Flint H.J."/>
        </authorList>
    </citation>
    <scope>NUCLEOTIDE SEQUENCE</scope>
    <source>
        <strain evidence="2">CECT 8869</strain>
    </source>
</reference>
<comment type="caution">
    <text evidence="2">The sequence shown here is derived from an EMBL/GenBank/DDBJ whole genome shotgun (WGS) entry which is preliminary data.</text>
</comment>
<evidence type="ECO:0000313" key="2">
    <source>
        <dbReference type="EMBL" id="MDO1513747.1"/>
    </source>
</evidence>
<dbReference type="RefSeq" id="WP_304436554.1">
    <property type="nucleotide sequence ID" value="NZ_JAUKUC010000001.1"/>
</dbReference>
<accession>A0ABT8RTA0</accession>
<keyword evidence="3" id="KW-1185">Reference proteome</keyword>
<dbReference type="EMBL" id="JAUKUC010000001">
    <property type="protein sequence ID" value="MDO1513747.1"/>
    <property type="molecule type" value="Genomic_DNA"/>
</dbReference>
<dbReference type="Proteomes" id="UP001168579">
    <property type="component" value="Unassembled WGS sequence"/>
</dbReference>
<reference evidence="2" key="2">
    <citation type="submission" date="2023-06" db="EMBL/GenBank/DDBJ databases">
        <authorList>
            <person name="Lucena T."/>
            <person name="Sun Q."/>
        </authorList>
    </citation>
    <scope>NUCLEOTIDE SEQUENCE</scope>
    <source>
        <strain evidence="2">CECT 8869</strain>
    </source>
</reference>
<protein>
    <submittedName>
        <fullName evidence="2">Uncharacterized protein</fullName>
    </submittedName>
</protein>